<dbReference type="GO" id="GO:0004190">
    <property type="term" value="F:aspartic-type endopeptidase activity"/>
    <property type="evidence" value="ECO:0007669"/>
    <property type="project" value="InterPro"/>
</dbReference>
<dbReference type="GO" id="GO:0005524">
    <property type="term" value="F:ATP binding"/>
    <property type="evidence" value="ECO:0007669"/>
    <property type="project" value="UniProtKB-KW"/>
</dbReference>
<dbReference type="GO" id="GO:0006508">
    <property type="term" value="P:proteolysis"/>
    <property type="evidence" value="ECO:0007669"/>
    <property type="project" value="InterPro"/>
</dbReference>
<keyword evidence="2" id="KW-0547">Nucleotide-binding</keyword>
<dbReference type="InterPro" id="IPR014729">
    <property type="entry name" value="Rossmann-like_a/b/a_fold"/>
</dbReference>
<evidence type="ECO:0000256" key="6">
    <source>
        <dbReference type="SAM" id="Phobius"/>
    </source>
</evidence>
<keyword evidence="6" id="KW-0472">Membrane</keyword>
<keyword evidence="6" id="KW-1133">Transmembrane helix</keyword>
<gene>
    <name evidence="7" type="ORF">S01H4_52598</name>
</gene>
<keyword evidence="5" id="KW-0030">Aminoacyl-tRNA synthetase</keyword>
<feature type="transmembrane region" description="Helical" evidence="6">
    <location>
        <begin position="24"/>
        <end position="52"/>
    </location>
</feature>
<evidence type="ECO:0000256" key="4">
    <source>
        <dbReference type="ARBA" id="ARBA00022917"/>
    </source>
</evidence>
<feature type="non-terminal residue" evidence="7">
    <location>
        <position position="234"/>
    </location>
</feature>
<dbReference type="Pfam" id="PF01252">
    <property type="entry name" value="Peptidase_A8"/>
    <property type="match status" value="1"/>
</dbReference>
<dbReference type="AlphaFoldDB" id="X1E0B3"/>
<dbReference type="PROSITE" id="PS00855">
    <property type="entry name" value="SPASE_II"/>
    <property type="match status" value="1"/>
</dbReference>
<sequence>MYIGQSIRVIGSFFRITYLRNPNVAFGIPVGSPLLMMVLTSIATILLIVYFFRIKEEGILFNIGLVLIIGGAIGNLIDRFRMRQVIDFIEIGIKRFKWPVFNIADSFESKIIEGFGEIVKNGYIYKGKRPIHWCPVCKTALAEAEVEYAEHTSPSIYIKFPIIDFGEDFDTSFIIWTTTPWTLPANVAVAVHPRETYLLFKWRGNGYIVAEPLFDLCSRGATPDVHLSWRRSRQ</sequence>
<dbReference type="InterPro" id="IPR050081">
    <property type="entry name" value="Ile-tRNA_ligase"/>
</dbReference>
<evidence type="ECO:0000256" key="3">
    <source>
        <dbReference type="ARBA" id="ARBA00022840"/>
    </source>
</evidence>
<dbReference type="NCBIfam" id="TIGR00077">
    <property type="entry name" value="lspA"/>
    <property type="match status" value="1"/>
</dbReference>
<feature type="transmembrane region" description="Helical" evidence="6">
    <location>
        <begin position="58"/>
        <end position="77"/>
    </location>
</feature>
<keyword evidence="3" id="KW-0067">ATP-binding</keyword>
<evidence type="ECO:0000256" key="2">
    <source>
        <dbReference type="ARBA" id="ARBA00022741"/>
    </source>
</evidence>
<dbReference type="GO" id="GO:0006428">
    <property type="term" value="P:isoleucyl-tRNA aminoacylation"/>
    <property type="evidence" value="ECO:0007669"/>
    <property type="project" value="TreeGrafter"/>
</dbReference>
<dbReference type="Gene3D" id="3.40.50.620">
    <property type="entry name" value="HUPs"/>
    <property type="match status" value="1"/>
</dbReference>
<dbReference type="InterPro" id="IPR009008">
    <property type="entry name" value="Val/Leu/Ile-tRNA-synth_edit"/>
</dbReference>
<dbReference type="PRINTS" id="PR00781">
    <property type="entry name" value="LIPOSIGPTASE"/>
</dbReference>
<protein>
    <submittedName>
        <fullName evidence="7">Uncharacterized protein</fullName>
    </submittedName>
</protein>
<dbReference type="GO" id="GO:0004822">
    <property type="term" value="F:isoleucine-tRNA ligase activity"/>
    <property type="evidence" value="ECO:0007669"/>
    <property type="project" value="TreeGrafter"/>
</dbReference>
<organism evidence="7">
    <name type="scientific">marine sediment metagenome</name>
    <dbReference type="NCBI Taxonomy" id="412755"/>
    <lineage>
        <taxon>unclassified sequences</taxon>
        <taxon>metagenomes</taxon>
        <taxon>ecological metagenomes</taxon>
    </lineage>
</organism>
<dbReference type="PANTHER" id="PTHR42765:SF1">
    <property type="entry name" value="ISOLEUCINE--TRNA LIGASE, MITOCHONDRIAL"/>
    <property type="match status" value="1"/>
</dbReference>
<comment type="caution">
    <text evidence="7">The sequence shown here is derived from an EMBL/GenBank/DDBJ whole genome shotgun (WGS) entry which is preliminary data.</text>
</comment>
<evidence type="ECO:0000256" key="5">
    <source>
        <dbReference type="ARBA" id="ARBA00023146"/>
    </source>
</evidence>
<dbReference type="PANTHER" id="PTHR42765">
    <property type="entry name" value="SOLEUCYL-TRNA SYNTHETASE"/>
    <property type="match status" value="1"/>
</dbReference>
<name>X1E0B3_9ZZZZ</name>
<dbReference type="GO" id="GO:0002161">
    <property type="term" value="F:aminoacyl-tRNA deacylase activity"/>
    <property type="evidence" value="ECO:0007669"/>
    <property type="project" value="InterPro"/>
</dbReference>
<dbReference type="SUPFAM" id="SSF50677">
    <property type="entry name" value="ValRS/IleRS/LeuRS editing domain"/>
    <property type="match status" value="1"/>
</dbReference>
<accession>X1E0B3</accession>
<dbReference type="EMBL" id="BART01030075">
    <property type="protein sequence ID" value="GAH13875.1"/>
    <property type="molecule type" value="Genomic_DNA"/>
</dbReference>
<dbReference type="SUPFAM" id="SSF52374">
    <property type="entry name" value="Nucleotidylyl transferase"/>
    <property type="match status" value="1"/>
</dbReference>
<evidence type="ECO:0000313" key="7">
    <source>
        <dbReference type="EMBL" id="GAH13875.1"/>
    </source>
</evidence>
<keyword evidence="1" id="KW-0436">Ligase</keyword>
<reference evidence="7" key="1">
    <citation type="journal article" date="2014" name="Front. Microbiol.">
        <title>High frequency of phylogenetically diverse reductive dehalogenase-homologous genes in deep subseafloor sedimentary metagenomes.</title>
        <authorList>
            <person name="Kawai M."/>
            <person name="Futagami T."/>
            <person name="Toyoda A."/>
            <person name="Takaki Y."/>
            <person name="Nishi S."/>
            <person name="Hori S."/>
            <person name="Arai W."/>
            <person name="Tsubouchi T."/>
            <person name="Morono Y."/>
            <person name="Uchiyama I."/>
            <person name="Ito T."/>
            <person name="Fujiyama A."/>
            <person name="Inagaki F."/>
            <person name="Takami H."/>
        </authorList>
    </citation>
    <scope>NUCLEOTIDE SEQUENCE</scope>
    <source>
        <strain evidence="7">Expedition CK06-06</strain>
    </source>
</reference>
<dbReference type="Gene3D" id="3.90.740.10">
    <property type="entry name" value="Valyl/Leucyl/Isoleucyl-tRNA synthetase, editing domain"/>
    <property type="match status" value="1"/>
</dbReference>
<evidence type="ECO:0000256" key="1">
    <source>
        <dbReference type="ARBA" id="ARBA00022598"/>
    </source>
</evidence>
<dbReference type="InterPro" id="IPR001872">
    <property type="entry name" value="Peptidase_A8"/>
</dbReference>
<proteinExistence type="predicted"/>
<dbReference type="GO" id="GO:0016020">
    <property type="term" value="C:membrane"/>
    <property type="evidence" value="ECO:0007669"/>
    <property type="project" value="InterPro"/>
</dbReference>
<dbReference type="GO" id="GO:0005829">
    <property type="term" value="C:cytosol"/>
    <property type="evidence" value="ECO:0007669"/>
    <property type="project" value="TreeGrafter"/>
</dbReference>
<keyword evidence="4" id="KW-0648">Protein biosynthesis</keyword>
<keyword evidence="6" id="KW-0812">Transmembrane</keyword>